<proteinExistence type="predicted"/>
<dbReference type="GO" id="GO:0008750">
    <property type="term" value="F:proton-translocating NAD(P)+ transhydrogenase activity"/>
    <property type="evidence" value="ECO:0007669"/>
    <property type="project" value="UniProtKB-EC"/>
</dbReference>
<organism evidence="7 8">
    <name type="scientific">Dreissena polymorpha</name>
    <name type="common">Zebra mussel</name>
    <name type="synonym">Mytilus polymorpha</name>
    <dbReference type="NCBI Taxonomy" id="45954"/>
    <lineage>
        <taxon>Eukaryota</taxon>
        <taxon>Metazoa</taxon>
        <taxon>Spiralia</taxon>
        <taxon>Lophotrochozoa</taxon>
        <taxon>Mollusca</taxon>
        <taxon>Bivalvia</taxon>
        <taxon>Autobranchia</taxon>
        <taxon>Heteroconchia</taxon>
        <taxon>Euheterodonta</taxon>
        <taxon>Imparidentia</taxon>
        <taxon>Neoheterodontei</taxon>
        <taxon>Myida</taxon>
        <taxon>Dreissenoidea</taxon>
        <taxon>Dreissenidae</taxon>
        <taxon>Dreissena</taxon>
    </lineage>
</organism>
<reference evidence="7" key="1">
    <citation type="journal article" date="2019" name="bioRxiv">
        <title>The Genome of the Zebra Mussel, Dreissena polymorpha: A Resource for Invasive Species Research.</title>
        <authorList>
            <person name="McCartney M.A."/>
            <person name="Auch B."/>
            <person name="Kono T."/>
            <person name="Mallez S."/>
            <person name="Zhang Y."/>
            <person name="Obille A."/>
            <person name="Becker A."/>
            <person name="Abrahante J.E."/>
            <person name="Garbe J."/>
            <person name="Badalamenti J.P."/>
            <person name="Herman A."/>
            <person name="Mangelson H."/>
            <person name="Liachko I."/>
            <person name="Sullivan S."/>
            <person name="Sone E.D."/>
            <person name="Koren S."/>
            <person name="Silverstein K.A.T."/>
            <person name="Beckman K.B."/>
            <person name="Gohl D.M."/>
        </authorList>
    </citation>
    <scope>NUCLEOTIDE SEQUENCE</scope>
    <source>
        <strain evidence="7">Duluth1</strain>
        <tissue evidence="7">Whole animal</tissue>
    </source>
</reference>
<dbReference type="Proteomes" id="UP000828390">
    <property type="component" value="Unassembled WGS sequence"/>
</dbReference>
<evidence type="ECO:0000313" key="7">
    <source>
        <dbReference type="EMBL" id="KAH3862768.1"/>
    </source>
</evidence>
<evidence type="ECO:0000256" key="4">
    <source>
        <dbReference type="ARBA" id="ARBA00023027"/>
    </source>
</evidence>
<keyword evidence="6" id="KW-1133">Transmembrane helix</keyword>
<dbReference type="GO" id="GO:0050661">
    <property type="term" value="F:NADP binding"/>
    <property type="evidence" value="ECO:0007669"/>
    <property type="project" value="TreeGrafter"/>
</dbReference>
<evidence type="ECO:0000256" key="2">
    <source>
        <dbReference type="ARBA" id="ARBA00022857"/>
    </source>
</evidence>
<evidence type="ECO:0000256" key="5">
    <source>
        <dbReference type="ARBA" id="ARBA00048202"/>
    </source>
</evidence>
<keyword evidence="3" id="KW-1278">Translocase</keyword>
<protein>
    <recommendedName>
        <fullName evidence="1">proton-translocating NAD(P)(+) transhydrogenase</fullName>
        <ecNumber evidence="1">7.1.1.1</ecNumber>
    </recommendedName>
</protein>
<evidence type="ECO:0000256" key="3">
    <source>
        <dbReference type="ARBA" id="ARBA00022967"/>
    </source>
</evidence>
<keyword evidence="2" id="KW-0521">NADP</keyword>
<feature type="transmembrane region" description="Helical" evidence="6">
    <location>
        <begin position="44"/>
        <end position="67"/>
    </location>
</feature>
<feature type="transmembrane region" description="Helical" evidence="6">
    <location>
        <begin position="20"/>
        <end position="37"/>
    </location>
</feature>
<dbReference type="EMBL" id="JAIWYP010000002">
    <property type="protein sequence ID" value="KAH3862768.1"/>
    <property type="molecule type" value="Genomic_DNA"/>
</dbReference>
<keyword evidence="6" id="KW-0812">Transmembrane</keyword>
<evidence type="ECO:0000256" key="1">
    <source>
        <dbReference type="ARBA" id="ARBA00012943"/>
    </source>
</evidence>
<gene>
    <name evidence="7" type="ORF">DPMN_025742</name>
</gene>
<name>A0A9D4RCT9_DREPO</name>
<dbReference type="GO" id="GO:0005743">
    <property type="term" value="C:mitochondrial inner membrane"/>
    <property type="evidence" value="ECO:0007669"/>
    <property type="project" value="TreeGrafter"/>
</dbReference>
<keyword evidence="4" id="KW-0520">NAD</keyword>
<accession>A0A9D4RCT9</accession>
<keyword evidence="6" id="KW-0472">Membrane</keyword>
<dbReference type="PANTHER" id="PTHR10160">
    <property type="entry name" value="NAD(P) TRANSHYDROGENASE"/>
    <property type="match status" value="1"/>
</dbReference>
<evidence type="ECO:0000313" key="8">
    <source>
        <dbReference type="Proteomes" id="UP000828390"/>
    </source>
</evidence>
<keyword evidence="8" id="KW-1185">Reference proteome</keyword>
<evidence type="ECO:0000256" key="6">
    <source>
        <dbReference type="SAM" id="Phobius"/>
    </source>
</evidence>
<comment type="caution">
    <text evidence="7">The sequence shown here is derived from an EMBL/GenBank/DDBJ whole genome shotgun (WGS) entry which is preliminary data.</text>
</comment>
<comment type="catalytic activity">
    <reaction evidence="5">
        <text>NAD(+) + NADPH + H(+)(in) = NADH + NADP(+) + H(+)(out)</text>
        <dbReference type="Rhea" id="RHEA:47992"/>
        <dbReference type="ChEBI" id="CHEBI:15378"/>
        <dbReference type="ChEBI" id="CHEBI:57540"/>
        <dbReference type="ChEBI" id="CHEBI:57783"/>
        <dbReference type="ChEBI" id="CHEBI:57945"/>
        <dbReference type="ChEBI" id="CHEBI:58349"/>
        <dbReference type="EC" id="7.1.1.1"/>
    </reaction>
</comment>
<sequence length="73" mass="7865">MDSKWKKSPTPCYCPVNNPLNLGMLLSNVGAYVYFMMDGAYMSALTMLSGTTTLSSVMAVTLTMTIGGKWGSK</sequence>
<dbReference type="PANTHER" id="PTHR10160:SF19">
    <property type="entry name" value="PROTON-TRANSLOCATING NAD(P)(+) TRANSHYDROGENASE"/>
    <property type="match status" value="1"/>
</dbReference>
<dbReference type="AlphaFoldDB" id="A0A9D4RCT9"/>
<dbReference type="GO" id="GO:0006740">
    <property type="term" value="P:NADPH regeneration"/>
    <property type="evidence" value="ECO:0007669"/>
    <property type="project" value="TreeGrafter"/>
</dbReference>
<dbReference type="EC" id="7.1.1.1" evidence="1"/>
<reference evidence="7" key="2">
    <citation type="submission" date="2020-11" db="EMBL/GenBank/DDBJ databases">
        <authorList>
            <person name="McCartney M.A."/>
            <person name="Auch B."/>
            <person name="Kono T."/>
            <person name="Mallez S."/>
            <person name="Becker A."/>
            <person name="Gohl D.M."/>
            <person name="Silverstein K.A.T."/>
            <person name="Koren S."/>
            <person name="Bechman K.B."/>
            <person name="Herman A."/>
            <person name="Abrahante J.E."/>
            <person name="Garbe J."/>
        </authorList>
    </citation>
    <scope>NUCLEOTIDE SEQUENCE</scope>
    <source>
        <strain evidence="7">Duluth1</strain>
        <tissue evidence="7">Whole animal</tissue>
    </source>
</reference>